<keyword evidence="6" id="KW-1185">Reference proteome</keyword>
<evidence type="ECO:0000313" key="5">
    <source>
        <dbReference type="EMBL" id="PVH97831.1"/>
    </source>
</evidence>
<dbReference type="Proteomes" id="UP000244855">
    <property type="component" value="Unassembled WGS sequence"/>
</dbReference>
<feature type="compositionally biased region" description="Polar residues" evidence="1">
    <location>
        <begin position="128"/>
        <end position="143"/>
    </location>
</feature>
<reference evidence="5 6" key="1">
    <citation type="journal article" date="2018" name="Sci. Rep.">
        <title>Comparative genomics provides insights into the lifestyle and reveals functional heterogeneity of dark septate endophytic fungi.</title>
        <authorList>
            <person name="Knapp D.G."/>
            <person name="Nemeth J.B."/>
            <person name="Barry K."/>
            <person name="Hainaut M."/>
            <person name="Henrissat B."/>
            <person name="Johnson J."/>
            <person name="Kuo A."/>
            <person name="Lim J.H.P."/>
            <person name="Lipzen A."/>
            <person name="Nolan M."/>
            <person name="Ohm R.A."/>
            <person name="Tamas L."/>
            <person name="Grigoriev I.V."/>
            <person name="Spatafora J.W."/>
            <person name="Nagy L.G."/>
            <person name="Kovacs G.M."/>
        </authorList>
    </citation>
    <scope>NUCLEOTIDE SEQUENCE [LARGE SCALE GENOMIC DNA]</scope>
    <source>
        <strain evidence="5 6">DSE2036</strain>
    </source>
</reference>
<sequence>MSYDPRLAARSYGAPDDVDDQGVRKGSVRAARERMQSAAIQRPDQSRIIGLPQRPNQYIAPNSSPLRQQELAVPDDTAGGALSPQWPLPNNSLSPVRGPPPQRPPRPVSDDLPIQQLSPAYRESFQSDEMFSPTSNHSRPLTTSSAASEASSLGSIPDFPVPDMPVIQPLPRRNPSLGPPPSSRRGPSSYYTQMSYVSPIAEESETRSNTIRSHHGSFASSNVMPYNDDYYAEDDGFRSEDEETITSDYGRDSRASDHDDSSGLVTPALLRQASLGRRTKPSLMTIKSVDSVPTKKKTMDSEDMPDMPVAFTAARDGIAGGGSVLFDPSSEENSFNSTRDLKDPEKEAFAQAAAAGRGARPRPPRLDIDAVRDAEARGSLTSLPELIRRATRLAANLDRGKTASRLSLNFWELGAPPKKERKSGSMTDMLAAFPPPGAVTPNGVSTPNPRRLSQWPVGDRSADTNSAITNEKDRKRRCCGMPMWTFITLLIVLFFLIAAAVVIPVALIVIPRMRNGGPGAAQDMNGNNNGNTPTVGNGGNTNAPAPAPPTSSPGAQNGQCNGIITCQNGGVAILNADRTCNCVCINGFTGSTCATARDAGCTTTSIPGTANNATVGTGIPRLIQSAQNDFQIPLNSTRLLSVFSSLSMSCTAENALITFNGLATRSVPQASIPILVENAVMARHSMPKLEAPHRSHASRYIKQRQAIGQPGTANAPARTSPSAATTNAASDIVQPISSNSTALDFARISVLVALLETGKLDTAANAQESIQNFMTDNRNGNSKASTVNVGPLTVDLVQLSIKFQNGTTIQAKVSN</sequence>
<feature type="transmembrane region" description="Helical" evidence="2">
    <location>
        <begin position="483"/>
        <end position="510"/>
    </location>
</feature>
<dbReference type="OrthoDB" id="283575at2759"/>
<dbReference type="PANTHER" id="PTHR17178:SF0">
    <property type="entry name" value="SERGLYCIN"/>
    <property type="match status" value="1"/>
</dbReference>
<keyword evidence="2" id="KW-0812">Transmembrane</keyword>
<feature type="region of interest" description="Disordered" evidence="1">
    <location>
        <begin position="438"/>
        <end position="465"/>
    </location>
</feature>
<accession>A0A2V1DIZ0</accession>
<organism evidence="5 6">
    <name type="scientific">Periconia macrospinosa</name>
    <dbReference type="NCBI Taxonomy" id="97972"/>
    <lineage>
        <taxon>Eukaryota</taxon>
        <taxon>Fungi</taxon>
        <taxon>Dikarya</taxon>
        <taxon>Ascomycota</taxon>
        <taxon>Pezizomycotina</taxon>
        <taxon>Dothideomycetes</taxon>
        <taxon>Pleosporomycetidae</taxon>
        <taxon>Pleosporales</taxon>
        <taxon>Massarineae</taxon>
        <taxon>Periconiaceae</taxon>
        <taxon>Periconia</taxon>
    </lineage>
</organism>
<keyword evidence="2" id="KW-0472">Membrane</keyword>
<keyword evidence="2" id="KW-1133">Transmembrane helix</keyword>
<dbReference type="EMBL" id="KZ805427">
    <property type="protein sequence ID" value="PVH97831.1"/>
    <property type="molecule type" value="Genomic_DNA"/>
</dbReference>
<feature type="compositionally biased region" description="Pro residues" evidence="1">
    <location>
        <begin position="97"/>
        <end position="107"/>
    </location>
</feature>
<feature type="region of interest" description="Disordered" evidence="1">
    <location>
        <begin position="707"/>
        <end position="726"/>
    </location>
</feature>
<dbReference type="STRING" id="97972.A0A2V1DIZ0"/>
<dbReference type="InterPro" id="IPR000742">
    <property type="entry name" value="EGF"/>
</dbReference>
<feature type="compositionally biased region" description="Low complexity" evidence="1">
    <location>
        <begin position="712"/>
        <end position="726"/>
    </location>
</feature>
<evidence type="ECO:0000256" key="1">
    <source>
        <dbReference type="SAM" id="MobiDB-lite"/>
    </source>
</evidence>
<feature type="compositionally biased region" description="Basic and acidic residues" evidence="1">
    <location>
        <begin position="249"/>
        <end position="261"/>
    </location>
</feature>
<feature type="region of interest" description="Disordered" evidence="1">
    <location>
        <begin position="520"/>
        <end position="554"/>
    </location>
</feature>
<feature type="compositionally biased region" description="Acidic residues" evidence="1">
    <location>
        <begin position="230"/>
        <end position="245"/>
    </location>
</feature>
<feature type="region of interest" description="Disordered" evidence="1">
    <location>
        <begin position="324"/>
        <end position="343"/>
    </location>
</feature>
<feature type="region of interest" description="Disordered" evidence="1">
    <location>
        <begin position="1"/>
        <end position="113"/>
    </location>
</feature>
<protein>
    <recommendedName>
        <fullName evidence="3 4">EGF-like domain-containing protein</fullName>
    </recommendedName>
</protein>
<dbReference type="PROSITE" id="PS01186">
    <property type="entry name" value="EGF_2"/>
    <property type="match status" value="1"/>
</dbReference>
<dbReference type="AlphaFoldDB" id="A0A2V1DIZ0"/>
<feature type="region of interest" description="Disordered" evidence="1">
    <location>
        <begin position="128"/>
        <end position="263"/>
    </location>
</feature>
<evidence type="ECO:0000259" key="4">
    <source>
        <dbReference type="PROSITE" id="PS01186"/>
    </source>
</evidence>
<dbReference type="PANTHER" id="PTHR17178">
    <property type="entry name" value="SECRETORY GRANULE PROTEOGLYCAN CORE PROTEIN"/>
    <property type="match status" value="1"/>
</dbReference>
<evidence type="ECO:0000313" key="6">
    <source>
        <dbReference type="Proteomes" id="UP000244855"/>
    </source>
</evidence>
<gene>
    <name evidence="5" type="ORF">DM02DRAFT_532381</name>
</gene>
<feature type="compositionally biased region" description="Low complexity" evidence="1">
    <location>
        <begin position="525"/>
        <end position="544"/>
    </location>
</feature>
<name>A0A2V1DIZ0_9PLEO</name>
<proteinExistence type="predicted"/>
<dbReference type="PROSITE" id="PS00022">
    <property type="entry name" value="EGF_1"/>
    <property type="match status" value="1"/>
</dbReference>
<evidence type="ECO:0000256" key="2">
    <source>
        <dbReference type="SAM" id="Phobius"/>
    </source>
</evidence>
<feature type="compositionally biased region" description="Polar residues" evidence="1">
    <location>
        <begin position="54"/>
        <end position="67"/>
    </location>
</feature>
<evidence type="ECO:0000259" key="3">
    <source>
        <dbReference type="PROSITE" id="PS00022"/>
    </source>
</evidence>
<feature type="domain" description="EGF-like" evidence="3 4">
    <location>
        <begin position="582"/>
        <end position="593"/>
    </location>
</feature>